<keyword evidence="6" id="KW-0862">Zinc</keyword>
<dbReference type="GO" id="GO:0008270">
    <property type="term" value="F:zinc ion binding"/>
    <property type="evidence" value="ECO:0007669"/>
    <property type="project" value="UniProtKB-KW"/>
</dbReference>
<evidence type="ECO:0000256" key="5">
    <source>
        <dbReference type="ARBA" id="ARBA00022771"/>
    </source>
</evidence>
<proteinExistence type="inferred from homology"/>
<dbReference type="OrthoDB" id="1933455at2759"/>
<comment type="similarity">
    <text evidence="2">Belongs to the FYV10 family.</text>
</comment>
<dbReference type="GO" id="GO:0005634">
    <property type="term" value="C:nucleus"/>
    <property type="evidence" value="ECO:0007669"/>
    <property type="project" value="TreeGrafter"/>
</dbReference>
<feature type="zinc finger region" description="RING-Gid-type" evidence="7">
    <location>
        <begin position="425"/>
        <end position="492"/>
    </location>
</feature>
<dbReference type="GO" id="GO:0043161">
    <property type="term" value="P:proteasome-mediated ubiquitin-dependent protein catabolic process"/>
    <property type="evidence" value="ECO:0007669"/>
    <property type="project" value="InterPro"/>
</dbReference>
<dbReference type="InterPro" id="IPR006595">
    <property type="entry name" value="CTLH_C"/>
</dbReference>
<comment type="caution">
    <text evidence="10">The sequence shown here is derived from an EMBL/GenBank/DDBJ whole genome shotgun (WGS) entry which is preliminary data.</text>
</comment>
<sequence>MGSLFNEPNTDFHLKLNEQLFQIPHELLRKNVRLVQKIIDKETQGLNKDFQEMNALLAENELDQDKVALAKLGDVIRRVDSFEKKLNKRLSEDLQLLNRIKARVSFFQILEDTKTLGDHSKLTQWYQDYTNLLIGDYLIRNSRIRAKELGEGRNDGDEDNDDDEKSWNPGVMFLKQQHLEQLLDYDILLAANRISKSLTEEHDLSPLIEWIGENKNFLKRNCSILEFEVRLQEYVEFLKNGQYKNAIECFQCFLLQFMETNFADLKLASGLLVFIKSCEPPSPPTNDGIIDPQIIAGDEFSKDGDLVLKSKADVHRHFFHRKAFKSSNTPITSNAFKFNNLTKNLEFARYTDLLDAKRWTAISELFLKEYYSMYGISHLDPLLMYLSLGISTLKTKECLHEHKFSSSNFHKLDDFIHQSVLRNTCPVCTSEFAPIAKDLPYAHHTQSKLFENPIMLPNGNIYDMKKLKTLAATLVRENLYPLKDCEVLDPIDKRVFSETDFVTMYPT</sequence>
<dbReference type="InterPro" id="IPR024964">
    <property type="entry name" value="CTLH/CRA"/>
</dbReference>
<keyword evidence="4" id="KW-0479">Metal-binding</keyword>
<reference evidence="10 11" key="1">
    <citation type="submission" date="2016-08" db="EMBL/GenBank/DDBJ databases">
        <title>Draft genome sequence of allopolyploid Zygosaccharomyces rouxii.</title>
        <authorList>
            <person name="Watanabe J."/>
            <person name="Uehara K."/>
            <person name="Mogi Y."/>
            <person name="Tsukioka Y."/>
        </authorList>
    </citation>
    <scope>NUCLEOTIDE SEQUENCE [LARGE SCALE GENOMIC DNA]</scope>
    <source>
        <strain evidence="10 11">NBRC 110957</strain>
    </source>
</reference>
<dbReference type="InterPro" id="IPR045098">
    <property type="entry name" value="Fyv10_fam"/>
</dbReference>
<dbReference type="GO" id="GO:0061630">
    <property type="term" value="F:ubiquitin protein ligase activity"/>
    <property type="evidence" value="ECO:0007669"/>
    <property type="project" value="InterPro"/>
</dbReference>
<evidence type="ECO:0000256" key="3">
    <source>
        <dbReference type="ARBA" id="ARBA00022490"/>
    </source>
</evidence>
<evidence type="ECO:0000256" key="7">
    <source>
        <dbReference type="PROSITE-ProRule" id="PRU01215"/>
    </source>
</evidence>
<keyword evidence="3" id="KW-0963">Cytoplasm</keyword>
<protein>
    <submittedName>
        <fullName evidence="10">Uncharacterized protein</fullName>
    </submittedName>
</protein>
<evidence type="ECO:0000256" key="4">
    <source>
        <dbReference type="ARBA" id="ARBA00022723"/>
    </source>
</evidence>
<evidence type="ECO:0000256" key="6">
    <source>
        <dbReference type="ARBA" id="ARBA00022833"/>
    </source>
</evidence>
<gene>
    <name evidence="10" type="ORF">ZYGR_0AK01140</name>
</gene>
<feature type="domain" description="CTLH" evidence="8">
    <location>
        <begin position="187"/>
        <end position="245"/>
    </location>
</feature>
<dbReference type="AlphaFoldDB" id="A0A1Q3AD48"/>
<comment type="subcellular location">
    <subcellularLocation>
        <location evidence="1">Cytoplasm</location>
    </subcellularLocation>
</comment>
<dbReference type="Proteomes" id="UP000187013">
    <property type="component" value="Unassembled WGS sequence"/>
</dbReference>
<dbReference type="PROSITE" id="PS51867">
    <property type="entry name" value="ZF_RING_GID"/>
    <property type="match status" value="1"/>
</dbReference>
<dbReference type="InterPro" id="IPR044063">
    <property type="entry name" value="ZF_RING_GID"/>
</dbReference>
<dbReference type="GO" id="GO:0034657">
    <property type="term" value="C:GID complex"/>
    <property type="evidence" value="ECO:0007669"/>
    <property type="project" value="TreeGrafter"/>
</dbReference>
<name>A0A1Q3AD48_ZYGRO</name>
<evidence type="ECO:0000256" key="2">
    <source>
        <dbReference type="ARBA" id="ARBA00010615"/>
    </source>
</evidence>
<dbReference type="PANTHER" id="PTHR12170:SF2">
    <property type="entry name" value="E3 UBIQUITIN-PROTEIN TRANSFERASE MAEA"/>
    <property type="match status" value="1"/>
</dbReference>
<dbReference type="EMBL" id="BDGX01000037">
    <property type="protein sequence ID" value="GAV53612.1"/>
    <property type="molecule type" value="Genomic_DNA"/>
</dbReference>
<accession>A0A1Q3AD48</accession>
<organism evidence="10 11">
    <name type="scientific">Zygosaccharomyces rouxii</name>
    <dbReference type="NCBI Taxonomy" id="4956"/>
    <lineage>
        <taxon>Eukaryota</taxon>
        <taxon>Fungi</taxon>
        <taxon>Dikarya</taxon>
        <taxon>Ascomycota</taxon>
        <taxon>Saccharomycotina</taxon>
        <taxon>Saccharomycetes</taxon>
        <taxon>Saccharomycetales</taxon>
        <taxon>Saccharomycetaceae</taxon>
        <taxon>Zygosaccharomyces</taxon>
    </lineage>
</organism>
<dbReference type="GO" id="GO:0005737">
    <property type="term" value="C:cytoplasm"/>
    <property type="evidence" value="ECO:0007669"/>
    <property type="project" value="UniProtKB-SubCell"/>
</dbReference>
<keyword evidence="5 7" id="KW-0863">Zinc-finger</keyword>
<evidence type="ECO:0000259" key="9">
    <source>
        <dbReference type="PROSITE" id="PS51867"/>
    </source>
</evidence>
<feature type="domain" description="RING-Gid-type" evidence="9">
    <location>
        <begin position="425"/>
        <end position="492"/>
    </location>
</feature>
<dbReference type="PANTHER" id="PTHR12170">
    <property type="entry name" value="MACROPHAGE ERYTHROBLAST ATTACHER-RELATED"/>
    <property type="match status" value="1"/>
</dbReference>
<dbReference type="PROSITE" id="PS50897">
    <property type="entry name" value="CTLH"/>
    <property type="match status" value="1"/>
</dbReference>
<evidence type="ECO:0000256" key="1">
    <source>
        <dbReference type="ARBA" id="ARBA00004496"/>
    </source>
</evidence>
<evidence type="ECO:0000313" key="10">
    <source>
        <dbReference type="EMBL" id="GAV53612.1"/>
    </source>
</evidence>
<evidence type="ECO:0000259" key="8">
    <source>
        <dbReference type="PROSITE" id="PS50897"/>
    </source>
</evidence>
<dbReference type="SMART" id="SM00668">
    <property type="entry name" value="CTLH"/>
    <property type="match status" value="1"/>
</dbReference>
<evidence type="ECO:0000313" key="11">
    <source>
        <dbReference type="Proteomes" id="UP000187013"/>
    </source>
</evidence>
<dbReference type="Pfam" id="PF10607">
    <property type="entry name" value="CTLH"/>
    <property type="match status" value="1"/>
</dbReference>